<dbReference type="InterPro" id="IPR012912">
    <property type="entry name" value="Plasmid_pRiA4b_Orf3-like"/>
</dbReference>
<name>A0A212J4V8_9BACT</name>
<sequence length="183" mass="21061">MVFRFLLLSDEVEDFKREIQIDADATFFDLHKAIVKSVDYKEGEMTSFFICSDDWEKEQEITLVEMDTSPEEDSYTMEASILNDFLEDERQKLMYVFDYLTERAFFMELREIITGKNLDEAICTKSIGNPPAQVVDFDTVAATSTTLDIGENFYGDEGYDMDELDAEGFDGLDNAPLPSDEEY</sequence>
<organism evidence="2">
    <name type="scientific">uncultured Dysgonomonas sp</name>
    <dbReference type="NCBI Taxonomy" id="206096"/>
    <lineage>
        <taxon>Bacteria</taxon>
        <taxon>Pseudomonadati</taxon>
        <taxon>Bacteroidota</taxon>
        <taxon>Bacteroidia</taxon>
        <taxon>Bacteroidales</taxon>
        <taxon>Dysgonomonadaceae</taxon>
        <taxon>Dysgonomonas</taxon>
        <taxon>environmental samples</taxon>
    </lineage>
</organism>
<dbReference type="Pfam" id="PF07929">
    <property type="entry name" value="PRiA4_ORF3"/>
    <property type="match status" value="1"/>
</dbReference>
<accession>A0A212J4V8</accession>
<gene>
    <name evidence="2" type="ORF">KL86DYS1_11147</name>
</gene>
<dbReference type="Gene3D" id="3.10.290.30">
    <property type="entry name" value="MM3350-like"/>
    <property type="match status" value="1"/>
</dbReference>
<reference evidence="2" key="1">
    <citation type="submission" date="2016-04" db="EMBL/GenBank/DDBJ databases">
        <authorList>
            <person name="Evans L.H."/>
            <person name="Alamgir A."/>
            <person name="Owens N."/>
            <person name="Weber N.D."/>
            <person name="Virtaneva K."/>
            <person name="Barbian K."/>
            <person name="Babar A."/>
            <person name="Rosenke K."/>
        </authorList>
    </citation>
    <scope>NUCLEOTIDE SEQUENCE</scope>
    <source>
        <strain evidence="2">86-1</strain>
    </source>
</reference>
<dbReference type="EMBL" id="FLUM01000001">
    <property type="protein sequence ID" value="SBV94488.1"/>
    <property type="molecule type" value="Genomic_DNA"/>
</dbReference>
<proteinExistence type="predicted"/>
<evidence type="ECO:0000259" key="1">
    <source>
        <dbReference type="Pfam" id="PF07929"/>
    </source>
</evidence>
<evidence type="ECO:0000313" key="2">
    <source>
        <dbReference type="EMBL" id="SBV94488.1"/>
    </source>
</evidence>
<dbReference type="AlphaFoldDB" id="A0A212J4V8"/>
<dbReference type="SUPFAM" id="SSF159941">
    <property type="entry name" value="MM3350-like"/>
    <property type="match status" value="1"/>
</dbReference>
<protein>
    <recommendedName>
        <fullName evidence="1">Plasmid pRiA4b Orf3-like domain-containing protein</fullName>
    </recommendedName>
</protein>
<dbReference type="RefSeq" id="WP_296939000.1">
    <property type="nucleotide sequence ID" value="NZ_LT599032.1"/>
</dbReference>
<feature type="domain" description="Plasmid pRiA4b Orf3-like" evidence="1">
    <location>
        <begin position="8"/>
        <end position="152"/>
    </location>
</feature>
<dbReference type="InterPro" id="IPR024047">
    <property type="entry name" value="MM3350-like_sf"/>
</dbReference>